<name>A0A5B1CF43_9BACT</name>
<evidence type="ECO:0000313" key="2">
    <source>
        <dbReference type="Proteomes" id="UP000322699"/>
    </source>
</evidence>
<keyword evidence="2" id="KW-1185">Reference proteome</keyword>
<gene>
    <name evidence="1" type="ORF">LF1_23250</name>
</gene>
<reference evidence="1 2" key="1">
    <citation type="submission" date="2019-08" db="EMBL/GenBank/DDBJ databases">
        <title>Deep-cultivation of Planctomycetes and their phenomic and genomic characterization uncovers novel biology.</title>
        <authorList>
            <person name="Wiegand S."/>
            <person name="Jogler M."/>
            <person name="Boedeker C."/>
            <person name="Pinto D."/>
            <person name="Vollmers J."/>
            <person name="Rivas-Marin E."/>
            <person name="Kohn T."/>
            <person name="Peeters S.H."/>
            <person name="Heuer A."/>
            <person name="Rast P."/>
            <person name="Oberbeckmann S."/>
            <person name="Bunk B."/>
            <person name="Jeske O."/>
            <person name="Meyerdierks A."/>
            <person name="Storesund J.E."/>
            <person name="Kallscheuer N."/>
            <person name="Luecker S."/>
            <person name="Lage O.M."/>
            <person name="Pohl T."/>
            <person name="Merkel B.J."/>
            <person name="Hornburger P."/>
            <person name="Mueller R.-W."/>
            <person name="Bruemmer F."/>
            <person name="Labrenz M."/>
            <person name="Spormann A.M."/>
            <person name="Op Den Camp H."/>
            <person name="Overmann J."/>
            <person name="Amann R."/>
            <person name="Jetten M.S.M."/>
            <person name="Mascher T."/>
            <person name="Medema M.H."/>
            <person name="Devos D.P."/>
            <person name="Kaster A.-K."/>
            <person name="Ovreas L."/>
            <person name="Rohde M."/>
            <person name="Galperin M.Y."/>
            <person name="Jogler C."/>
        </authorList>
    </citation>
    <scope>NUCLEOTIDE SEQUENCE [LARGE SCALE GENOMIC DNA]</scope>
    <source>
        <strain evidence="1 2">LF1</strain>
    </source>
</reference>
<accession>A0A5B1CF43</accession>
<organism evidence="1 2">
    <name type="scientific">Rubripirellula obstinata</name>
    <dbReference type="NCBI Taxonomy" id="406547"/>
    <lineage>
        <taxon>Bacteria</taxon>
        <taxon>Pseudomonadati</taxon>
        <taxon>Planctomycetota</taxon>
        <taxon>Planctomycetia</taxon>
        <taxon>Pirellulales</taxon>
        <taxon>Pirellulaceae</taxon>
        <taxon>Rubripirellula</taxon>
    </lineage>
</organism>
<evidence type="ECO:0000313" key="1">
    <source>
        <dbReference type="EMBL" id="KAA1259788.1"/>
    </source>
</evidence>
<dbReference type="EMBL" id="VRLW01000001">
    <property type="protein sequence ID" value="KAA1259788.1"/>
    <property type="molecule type" value="Genomic_DNA"/>
</dbReference>
<comment type="caution">
    <text evidence="1">The sequence shown here is derived from an EMBL/GenBank/DDBJ whole genome shotgun (WGS) entry which is preliminary data.</text>
</comment>
<proteinExistence type="predicted"/>
<dbReference type="Proteomes" id="UP000322699">
    <property type="component" value="Unassembled WGS sequence"/>
</dbReference>
<protein>
    <submittedName>
        <fullName evidence="1">Uncharacterized protein</fullName>
    </submittedName>
</protein>
<sequence>MLVVVIPDKLRGRDLSFFYALIPIEKTPRHLSIAVGLCRS</sequence>
<dbReference type="AlphaFoldDB" id="A0A5B1CF43"/>